<evidence type="ECO:0000256" key="6">
    <source>
        <dbReference type="RuleBase" id="RU000320"/>
    </source>
</evidence>
<feature type="transmembrane region" description="Helical" evidence="5">
    <location>
        <begin position="38"/>
        <end position="55"/>
    </location>
</feature>
<gene>
    <name evidence="5" type="primary">nuoN</name>
    <name evidence="8" type="ordered locus">Lbys_3391</name>
</gene>
<dbReference type="GO" id="GO:0048038">
    <property type="term" value="F:quinone binding"/>
    <property type="evidence" value="ECO:0007669"/>
    <property type="project" value="UniProtKB-KW"/>
</dbReference>
<accession>E4RXU5</accession>
<dbReference type="InterPro" id="IPR010096">
    <property type="entry name" value="NADH-Q_OxRdtase_suN/2"/>
</dbReference>
<sequence>MNPLDHIFESSSRLLPEWILLIGAVVILLTVRRKWAPFLYLLTIISYIFSLVLSGEIVNGDVLYGGLLVWDKTGIIIKQLAGLAALIFFVHARLFKYPYKGEVFLMVLFTLLGISFLSMTTHFLTAYVSLELISLSSYVLVSMGKEKRQFEAGIKYLIFGASASAIMLWGISLFYGMTHLLDFSSPDFIKALGETSPALVECLCFLVLGGFLFKIAAAPFHHWVPDVYESTSTPVLSYLSFAPKAAGFAFIYRFVSSEISDLNLALALIIFLSLAVGNFSALWQKDFKRMLGYSGIAQSGFILTGLITGNHSDAYGTFFYLVTYLPVTMGSFFLADFLWKKVESMEISSFAGLGKTYPLLGLNALVILISLVGLPPTIGFMAKLVVFSSLADAASVSSGFLLYGLLIFGLMNAAISLFYYLRPAYFMIIKDPSERTSLYNFDLALSLTLSYFSFTLIYLFFAPDFISKWASGIF</sequence>
<evidence type="ECO:0000256" key="3">
    <source>
        <dbReference type="ARBA" id="ARBA00022989"/>
    </source>
</evidence>
<feature type="transmembrane region" description="Helical" evidence="5">
    <location>
        <begin position="126"/>
        <end position="144"/>
    </location>
</feature>
<comment type="subunit">
    <text evidence="5">NDH-1 is composed of 14 different subunits. Subunits NuoA, H, J, K, L, M, N constitute the membrane sector of the complex.</text>
</comment>
<feature type="transmembrane region" description="Helical" evidence="5">
    <location>
        <begin position="441"/>
        <end position="461"/>
    </location>
</feature>
<dbReference type="InterPro" id="IPR001750">
    <property type="entry name" value="ND/Mrp_TM"/>
</dbReference>
<evidence type="ECO:0000259" key="7">
    <source>
        <dbReference type="Pfam" id="PF00361"/>
    </source>
</evidence>
<dbReference type="Proteomes" id="UP000007435">
    <property type="component" value="Chromosome"/>
</dbReference>
<name>E4RXU5_LEAB4</name>
<keyword evidence="5" id="KW-0520">NAD</keyword>
<evidence type="ECO:0000256" key="4">
    <source>
        <dbReference type="ARBA" id="ARBA00023136"/>
    </source>
</evidence>
<comment type="catalytic activity">
    <reaction evidence="5">
        <text>a quinone + NADH + 5 H(+)(in) = a quinol + NAD(+) + 4 H(+)(out)</text>
        <dbReference type="Rhea" id="RHEA:57888"/>
        <dbReference type="ChEBI" id="CHEBI:15378"/>
        <dbReference type="ChEBI" id="CHEBI:24646"/>
        <dbReference type="ChEBI" id="CHEBI:57540"/>
        <dbReference type="ChEBI" id="CHEBI:57945"/>
        <dbReference type="ChEBI" id="CHEBI:132124"/>
    </reaction>
</comment>
<dbReference type="Pfam" id="PF00361">
    <property type="entry name" value="Proton_antipo_M"/>
    <property type="match status" value="1"/>
</dbReference>
<dbReference type="HAMAP" id="MF_00445">
    <property type="entry name" value="NDH1_NuoN_1"/>
    <property type="match status" value="1"/>
</dbReference>
<reference key="1">
    <citation type="submission" date="2010-11" db="EMBL/GenBank/DDBJ databases">
        <title>The complete genome of Leadbetterella byssophila DSM 17132.</title>
        <authorList>
            <consortium name="US DOE Joint Genome Institute (JGI-PGF)"/>
            <person name="Lucas S."/>
            <person name="Copeland A."/>
            <person name="Lapidus A."/>
            <person name="Glavina del Rio T."/>
            <person name="Dalin E."/>
            <person name="Tice H."/>
            <person name="Bruce D."/>
            <person name="Goodwin L."/>
            <person name="Pitluck S."/>
            <person name="Kyrpides N."/>
            <person name="Mavromatis K."/>
            <person name="Ivanova N."/>
            <person name="Teshima H."/>
            <person name="Brettin T."/>
            <person name="Detter J.C."/>
            <person name="Han C."/>
            <person name="Tapia R."/>
            <person name="Land M."/>
            <person name="Hauser L."/>
            <person name="Markowitz V."/>
            <person name="Cheng J.-F."/>
            <person name="Hugenholtz P."/>
            <person name="Woyke T."/>
            <person name="Wu D."/>
            <person name="Tindall B."/>
            <person name="Pomrenke H.G."/>
            <person name="Brambilla E."/>
            <person name="Klenk H.-P."/>
            <person name="Eisen J.A."/>
        </authorList>
    </citation>
    <scope>NUCLEOTIDE SEQUENCE [LARGE SCALE GENOMIC DNA]</scope>
    <source>
        <strain>DSM 17132</strain>
    </source>
</reference>
<feature type="transmembrane region" description="Helical" evidence="5">
    <location>
        <begin position="264"/>
        <end position="283"/>
    </location>
</feature>
<feature type="transmembrane region" description="Helical" evidence="5">
    <location>
        <begin position="102"/>
        <end position="120"/>
    </location>
</feature>
<dbReference type="OrthoDB" id="9811718at2"/>
<comment type="function">
    <text evidence="5">NDH-1 shuttles electrons from NADH, via FMN and iron-sulfur (Fe-S) centers, to quinones in the respiratory chain. The immediate electron acceptor for the enzyme in this species is believed to be a menaquinone. Couples the redox reaction to proton translocation (for every two electrons transferred, four hydrogen ions are translocated across the cytoplasmic membrane), and thus conserves the redox energy in a proton gradient.</text>
</comment>
<dbReference type="AlphaFoldDB" id="E4RXU5"/>
<feature type="domain" description="NADH:quinone oxidoreductase/Mrp antiporter transmembrane" evidence="7">
    <location>
        <begin position="122"/>
        <end position="394"/>
    </location>
</feature>
<dbReference type="STRING" id="649349.Lbys_3391"/>
<keyword evidence="2 5" id="KW-0812">Transmembrane</keyword>
<keyword evidence="5" id="KW-0997">Cell inner membrane</keyword>
<keyword evidence="5" id="KW-0874">Quinone</keyword>
<dbReference type="GO" id="GO:0050136">
    <property type="term" value="F:NADH dehydrogenase (quinone) (non-electrogenic) activity"/>
    <property type="evidence" value="ECO:0007669"/>
    <property type="project" value="UniProtKB-UniRule"/>
</dbReference>
<keyword evidence="5" id="KW-1003">Cell membrane</keyword>
<dbReference type="KEGG" id="lby:Lbys_3391"/>
<evidence type="ECO:0000256" key="1">
    <source>
        <dbReference type="ARBA" id="ARBA00004127"/>
    </source>
</evidence>
<keyword evidence="5" id="KW-0813">Transport</keyword>
<evidence type="ECO:0000313" key="9">
    <source>
        <dbReference type="Proteomes" id="UP000007435"/>
    </source>
</evidence>
<dbReference type="EC" id="7.1.1.-" evidence="5"/>
<feature type="transmembrane region" description="Helical" evidence="5">
    <location>
        <begin position="156"/>
        <end position="178"/>
    </location>
</feature>
<keyword evidence="3 5" id="KW-1133">Transmembrane helix</keyword>
<dbReference type="GO" id="GO:0042773">
    <property type="term" value="P:ATP synthesis coupled electron transport"/>
    <property type="evidence" value="ECO:0007669"/>
    <property type="project" value="InterPro"/>
</dbReference>
<feature type="transmembrane region" description="Helical" evidence="5">
    <location>
        <begin position="14"/>
        <end position="31"/>
    </location>
</feature>
<reference evidence="8 9" key="2">
    <citation type="journal article" date="2011" name="Stand. Genomic Sci.">
        <title>Complete genome sequence of Leadbetterella byssophila type strain (4M15).</title>
        <authorList>
            <person name="Abt B."/>
            <person name="Teshima H."/>
            <person name="Lucas S."/>
            <person name="Lapidus A."/>
            <person name="Del Rio T.G."/>
            <person name="Nolan M."/>
            <person name="Tice H."/>
            <person name="Cheng J.F."/>
            <person name="Pitluck S."/>
            <person name="Liolios K."/>
            <person name="Pagani I."/>
            <person name="Ivanova N."/>
            <person name="Mavromatis K."/>
            <person name="Pati A."/>
            <person name="Tapia R."/>
            <person name="Han C."/>
            <person name="Goodwin L."/>
            <person name="Chen A."/>
            <person name="Palaniappan K."/>
            <person name="Land M."/>
            <person name="Hauser L."/>
            <person name="Chang Y.J."/>
            <person name="Jeffries C.D."/>
            <person name="Rohde M."/>
            <person name="Goker M."/>
            <person name="Tindall B.J."/>
            <person name="Detter J.C."/>
            <person name="Woyke T."/>
            <person name="Bristow J."/>
            <person name="Eisen J.A."/>
            <person name="Markowitz V."/>
            <person name="Hugenholtz P."/>
            <person name="Klenk H.P."/>
            <person name="Kyrpides N.C."/>
        </authorList>
    </citation>
    <scope>NUCLEOTIDE SEQUENCE [LARGE SCALE GENOMIC DNA]</scope>
    <source>
        <strain evidence="9">DSM 17132 / JCM 16389 / KACC 11308 / NBRC 106382 / 4M15</strain>
    </source>
</reference>
<evidence type="ECO:0000313" key="8">
    <source>
        <dbReference type="EMBL" id="ADQ19042.1"/>
    </source>
</evidence>
<feature type="transmembrane region" description="Helical" evidence="5">
    <location>
        <begin position="400"/>
        <end position="421"/>
    </location>
</feature>
<feature type="transmembrane region" description="Helical" evidence="5">
    <location>
        <begin position="290"/>
        <end position="307"/>
    </location>
</feature>
<dbReference type="GO" id="GO:0012505">
    <property type="term" value="C:endomembrane system"/>
    <property type="evidence" value="ECO:0007669"/>
    <property type="project" value="UniProtKB-SubCell"/>
</dbReference>
<dbReference type="RefSeq" id="WP_013410067.1">
    <property type="nucleotide sequence ID" value="NC_014655.1"/>
</dbReference>
<dbReference type="GO" id="GO:0008137">
    <property type="term" value="F:NADH dehydrogenase (ubiquinone) activity"/>
    <property type="evidence" value="ECO:0007669"/>
    <property type="project" value="InterPro"/>
</dbReference>
<comment type="similarity">
    <text evidence="5">Belongs to the complex I subunit 2 family.</text>
</comment>
<comment type="subcellular location">
    <subcellularLocation>
        <location evidence="5">Cell inner membrane</location>
        <topology evidence="5">Multi-pass membrane protein</topology>
    </subcellularLocation>
    <subcellularLocation>
        <location evidence="1">Endomembrane system</location>
        <topology evidence="1">Multi-pass membrane protein</topology>
    </subcellularLocation>
    <subcellularLocation>
        <location evidence="6">Membrane</location>
        <topology evidence="6">Multi-pass membrane protein</topology>
    </subcellularLocation>
</comment>
<dbReference type="GO" id="GO:0005886">
    <property type="term" value="C:plasma membrane"/>
    <property type="evidence" value="ECO:0007669"/>
    <property type="project" value="UniProtKB-SubCell"/>
</dbReference>
<feature type="transmembrane region" description="Helical" evidence="5">
    <location>
        <begin position="360"/>
        <end position="380"/>
    </location>
</feature>
<feature type="transmembrane region" description="Helical" evidence="5">
    <location>
        <begin position="75"/>
        <end position="95"/>
    </location>
</feature>
<evidence type="ECO:0000256" key="5">
    <source>
        <dbReference type="HAMAP-Rule" id="MF_00445"/>
    </source>
</evidence>
<feature type="transmembrane region" description="Helical" evidence="5">
    <location>
        <begin position="319"/>
        <end position="339"/>
    </location>
</feature>
<dbReference type="eggNOG" id="COG1007">
    <property type="taxonomic scope" value="Bacteria"/>
</dbReference>
<organism evidence="8 9">
    <name type="scientific">Leadbetterella byssophila (strain DSM 17132 / JCM 16389 / KACC 11308 / NBRC 106382 / 4M15)</name>
    <dbReference type="NCBI Taxonomy" id="649349"/>
    <lineage>
        <taxon>Bacteria</taxon>
        <taxon>Pseudomonadati</taxon>
        <taxon>Bacteroidota</taxon>
        <taxon>Cytophagia</taxon>
        <taxon>Cytophagales</taxon>
        <taxon>Leadbetterellaceae</taxon>
        <taxon>Leadbetterella</taxon>
    </lineage>
</organism>
<feature type="transmembrane region" description="Helical" evidence="5">
    <location>
        <begin position="235"/>
        <end position="252"/>
    </location>
</feature>
<feature type="transmembrane region" description="Helical" evidence="5">
    <location>
        <begin position="198"/>
        <end position="223"/>
    </location>
</feature>
<keyword evidence="5" id="KW-1278">Translocase</keyword>
<dbReference type="EMBL" id="CP002305">
    <property type="protein sequence ID" value="ADQ19042.1"/>
    <property type="molecule type" value="Genomic_DNA"/>
</dbReference>
<keyword evidence="9" id="KW-1185">Reference proteome</keyword>
<keyword evidence="4 5" id="KW-0472">Membrane</keyword>
<proteinExistence type="inferred from homology"/>
<dbReference type="HOGENOM" id="CLU_007100_1_3_10"/>
<protein>
    <recommendedName>
        <fullName evidence="5">NADH-quinone oxidoreductase subunit N</fullName>
        <ecNumber evidence="5">7.1.1.-</ecNumber>
    </recommendedName>
    <alternativeName>
        <fullName evidence="5">NADH dehydrogenase I subunit N</fullName>
    </alternativeName>
    <alternativeName>
        <fullName evidence="5">NDH-1 subunit N</fullName>
    </alternativeName>
</protein>
<dbReference type="PANTHER" id="PTHR22773">
    <property type="entry name" value="NADH DEHYDROGENASE"/>
    <property type="match status" value="1"/>
</dbReference>
<evidence type="ECO:0000256" key="2">
    <source>
        <dbReference type="ARBA" id="ARBA00022692"/>
    </source>
</evidence>